<dbReference type="InParanoid" id="A0A0C9ZPC8"/>
<evidence type="ECO:0000313" key="2">
    <source>
        <dbReference type="Proteomes" id="UP000054485"/>
    </source>
</evidence>
<dbReference type="HOGENOM" id="CLU_2307907_0_0_1"/>
<gene>
    <name evidence="1" type="ORF">CY34DRAFT_808223</name>
</gene>
<name>A0A0C9ZPC8_9AGAM</name>
<reference evidence="2" key="2">
    <citation type="submission" date="2015-01" db="EMBL/GenBank/DDBJ databases">
        <title>Evolutionary Origins and Diversification of the Mycorrhizal Mutualists.</title>
        <authorList>
            <consortium name="DOE Joint Genome Institute"/>
            <consortium name="Mycorrhizal Genomics Consortium"/>
            <person name="Kohler A."/>
            <person name="Kuo A."/>
            <person name="Nagy L.G."/>
            <person name="Floudas D."/>
            <person name="Copeland A."/>
            <person name="Barry K.W."/>
            <person name="Cichocki N."/>
            <person name="Veneault-Fourrey C."/>
            <person name="LaButti K."/>
            <person name="Lindquist E.A."/>
            <person name="Lipzen A."/>
            <person name="Lundell T."/>
            <person name="Morin E."/>
            <person name="Murat C."/>
            <person name="Riley R."/>
            <person name="Ohm R."/>
            <person name="Sun H."/>
            <person name="Tunlid A."/>
            <person name="Henrissat B."/>
            <person name="Grigoriev I.V."/>
            <person name="Hibbett D.S."/>
            <person name="Martin F."/>
        </authorList>
    </citation>
    <scope>NUCLEOTIDE SEQUENCE [LARGE SCALE GENOMIC DNA]</scope>
    <source>
        <strain evidence="2">UH-Slu-Lm8-n1</strain>
    </source>
</reference>
<dbReference type="AlphaFoldDB" id="A0A0C9ZPC8"/>
<evidence type="ECO:0000313" key="1">
    <source>
        <dbReference type="EMBL" id="KIK39485.1"/>
    </source>
</evidence>
<accession>A0A0C9ZPC8</accession>
<protein>
    <submittedName>
        <fullName evidence="1">Uncharacterized protein</fullName>
    </submittedName>
</protein>
<dbReference type="EMBL" id="KN835340">
    <property type="protein sequence ID" value="KIK39485.1"/>
    <property type="molecule type" value="Genomic_DNA"/>
</dbReference>
<sequence length="100" mass="10938">MAETIFLAHLGPARFRVSDFQLGQGPDSIVRGVKWRLCSACGTSAESHFDIMISNPRLVTSLVSVSPSDLYGRGTLWGDSRRLRGSRKAGHSTRALHAKQ</sequence>
<dbReference type="Proteomes" id="UP000054485">
    <property type="component" value="Unassembled WGS sequence"/>
</dbReference>
<reference evidence="1 2" key="1">
    <citation type="submission" date="2014-04" db="EMBL/GenBank/DDBJ databases">
        <authorList>
            <consortium name="DOE Joint Genome Institute"/>
            <person name="Kuo A."/>
            <person name="Ruytinx J."/>
            <person name="Rineau F."/>
            <person name="Colpaert J."/>
            <person name="Kohler A."/>
            <person name="Nagy L.G."/>
            <person name="Floudas D."/>
            <person name="Copeland A."/>
            <person name="Barry K.W."/>
            <person name="Cichocki N."/>
            <person name="Veneault-Fourrey C."/>
            <person name="LaButti K."/>
            <person name="Lindquist E.A."/>
            <person name="Lipzen A."/>
            <person name="Lundell T."/>
            <person name="Morin E."/>
            <person name="Murat C."/>
            <person name="Sun H."/>
            <person name="Tunlid A."/>
            <person name="Henrissat B."/>
            <person name="Grigoriev I.V."/>
            <person name="Hibbett D.S."/>
            <person name="Martin F."/>
            <person name="Nordberg H.P."/>
            <person name="Cantor M.N."/>
            <person name="Hua S.X."/>
        </authorList>
    </citation>
    <scope>NUCLEOTIDE SEQUENCE [LARGE SCALE GENOMIC DNA]</scope>
    <source>
        <strain evidence="1 2">UH-Slu-Lm8-n1</strain>
    </source>
</reference>
<organism evidence="1 2">
    <name type="scientific">Suillus luteus UH-Slu-Lm8-n1</name>
    <dbReference type="NCBI Taxonomy" id="930992"/>
    <lineage>
        <taxon>Eukaryota</taxon>
        <taxon>Fungi</taxon>
        <taxon>Dikarya</taxon>
        <taxon>Basidiomycota</taxon>
        <taxon>Agaricomycotina</taxon>
        <taxon>Agaricomycetes</taxon>
        <taxon>Agaricomycetidae</taxon>
        <taxon>Boletales</taxon>
        <taxon>Suillineae</taxon>
        <taxon>Suillaceae</taxon>
        <taxon>Suillus</taxon>
    </lineage>
</organism>
<proteinExistence type="predicted"/>
<keyword evidence="2" id="KW-1185">Reference proteome</keyword>